<proteinExistence type="predicted"/>
<accession>A0A6C0E6C9</accession>
<evidence type="ECO:0000313" key="1">
    <source>
        <dbReference type="EMBL" id="QHT24191.1"/>
    </source>
</evidence>
<dbReference type="EMBL" id="MN739743">
    <property type="protein sequence ID" value="QHT24191.1"/>
    <property type="molecule type" value="Genomic_DNA"/>
</dbReference>
<dbReference type="AlphaFoldDB" id="A0A6C0E6C9"/>
<sequence length="181" mass="19810">MSSFQIQQFTRVRDDPCDQVVQNKESMGPGSYNVTNLVPAASTTYGIAYDQLAIPAAPGYGWSAAEINADSLLRNHAVQGNSPHCPLRGRIQARPFSTVPYMGRGRGDSALESRLQQSVYGHLGKDCGTISDAFFENQFTPLIPYVAANVQNPVHLIPEVASKGWVRAGVPSRQWIRDMNC</sequence>
<protein>
    <submittedName>
        <fullName evidence="1">Uncharacterized protein</fullName>
    </submittedName>
</protein>
<organism evidence="1">
    <name type="scientific">viral metagenome</name>
    <dbReference type="NCBI Taxonomy" id="1070528"/>
    <lineage>
        <taxon>unclassified sequences</taxon>
        <taxon>metagenomes</taxon>
        <taxon>organismal metagenomes</taxon>
    </lineage>
</organism>
<name>A0A6C0E6C9_9ZZZZ</name>
<reference evidence="1" key="1">
    <citation type="journal article" date="2020" name="Nature">
        <title>Giant virus diversity and host interactions through global metagenomics.</title>
        <authorList>
            <person name="Schulz F."/>
            <person name="Roux S."/>
            <person name="Paez-Espino D."/>
            <person name="Jungbluth S."/>
            <person name="Walsh D.A."/>
            <person name="Denef V.J."/>
            <person name="McMahon K.D."/>
            <person name="Konstantinidis K.T."/>
            <person name="Eloe-Fadrosh E.A."/>
            <person name="Kyrpides N.C."/>
            <person name="Woyke T."/>
        </authorList>
    </citation>
    <scope>NUCLEOTIDE SEQUENCE</scope>
    <source>
        <strain evidence="1">GVMAG-M-3300023179-138</strain>
    </source>
</reference>